<evidence type="ECO:0000256" key="1">
    <source>
        <dbReference type="ARBA" id="ARBA00022723"/>
    </source>
</evidence>
<dbReference type="CDD" id="cd03110">
    <property type="entry name" value="SIMIBI_bact_arch"/>
    <property type="match status" value="1"/>
</dbReference>
<keyword evidence="3" id="KW-0411">Iron-sulfur</keyword>
<dbReference type="Pfam" id="PF00037">
    <property type="entry name" value="Fer4"/>
    <property type="match status" value="2"/>
</dbReference>
<dbReference type="EMBL" id="QZKI01000131">
    <property type="protein sequence ID" value="RJP64983.1"/>
    <property type="molecule type" value="Genomic_DNA"/>
</dbReference>
<keyword evidence="2" id="KW-0408">Iron</keyword>
<dbReference type="Proteomes" id="UP000285961">
    <property type="component" value="Unassembled WGS sequence"/>
</dbReference>
<keyword evidence="1" id="KW-0479">Metal-binding</keyword>
<accession>A0A419EPN7</accession>
<reference evidence="5 6" key="1">
    <citation type="journal article" date="2017" name="ISME J.">
        <title>Energy and carbon metabolisms in a deep terrestrial subsurface fluid microbial community.</title>
        <authorList>
            <person name="Momper L."/>
            <person name="Jungbluth S.P."/>
            <person name="Lee M.D."/>
            <person name="Amend J.P."/>
        </authorList>
    </citation>
    <scope>NUCLEOTIDE SEQUENCE [LARGE SCALE GENOMIC DNA]</scope>
    <source>
        <strain evidence="5">SURF_17</strain>
    </source>
</reference>
<dbReference type="PANTHER" id="PTHR43534:SF1">
    <property type="entry name" value="4FE-4S CLUSTER CONTAINING PARA FAMILY ATPASE PROTEIN"/>
    <property type="match status" value="1"/>
</dbReference>
<dbReference type="InterPro" id="IPR017900">
    <property type="entry name" value="4Fe4S_Fe_S_CS"/>
</dbReference>
<feature type="domain" description="4Fe-4S ferredoxin-type" evidence="4">
    <location>
        <begin position="59"/>
        <end position="88"/>
    </location>
</feature>
<dbReference type="SUPFAM" id="SSF54862">
    <property type="entry name" value="4Fe-4S ferredoxins"/>
    <property type="match status" value="1"/>
</dbReference>
<dbReference type="PANTHER" id="PTHR43534">
    <property type="entry name" value="MIND SUPERFAMILY P-LOOP ATPASE CONTAINING AN INSERTED FERREDOXIN DOMAIN"/>
    <property type="match status" value="1"/>
</dbReference>
<comment type="caution">
    <text evidence="5">The sequence shown here is derived from an EMBL/GenBank/DDBJ whole genome shotgun (WGS) entry which is preliminary data.</text>
</comment>
<dbReference type="PROSITE" id="PS00198">
    <property type="entry name" value="4FE4S_FER_1"/>
    <property type="match status" value="1"/>
</dbReference>
<proteinExistence type="predicted"/>
<evidence type="ECO:0000256" key="2">
    <source>
        <dbReference type="ARBA" id="ARBA00023004"/>
    </source>
</evidence>
<dbReference type="InterPro" id="IPR027417">
    <property type="entry name" value="P-loop_NTPase"/>
</dbReference>
<dbReference type="AlphaFoldDB" id="A0A419EPN7"/>
<dbReference type="InterPro" id="IPR017896">
    <property type="entry name" value="4Fe4S_Fe-S-bd"/>
</dbReference>
<dbReference type="Pfam" id="PF01656">
    <property type="entry name" value="CbiA"/>
    <property type="match status" value="1"/>
</dbReference>
<organism evidence="5 6">
    <name type="scientific">Candidatus Abyssobacteria bacterium SURF_17</name>
    <dbReference type="NCBI Taxonomy" id="2093361"/>
    <lineage>
        <taxon>Bacteria</taxon>
        <taxon>Pseudomonadati</taxon>
        <taxon>Candidatus Hydrogenedentota</taxon>
        <taxon>Candidatus Abyssobacteria</taxon>
    </lineage>
</organism>
<dbReference type="SUPFAM" id="SSF52540">
    <property type="entry name" value="P-loop containing nucleoside triphosphate hydrolases"/>
    <property type="match status" value="1"/>
</dbReference>
<sequence>MKEMTVISGKGGTGKTSIVASFSALAKNKVLADCDVDAADLHLVVGARIRHREPFRGGKKARIIPERCNGCGECHRLCRFGAVDPLVGAGGNKENIFVIDPIACEGCGVCAHFCPVEAIEFKDVVNGEWFISDTRHGPMVHAKLGIAEGNSGKLVSVVRSQARGIALKQGLDIVLIDGPPGIGCPVIASVTGTDLVLAVTEPTLSALHDLERVRQLANHFNIKTVACVNKCDLNPQMTLHIEEHCREAGVEVVGRIPYDRAVTDAQIRQTSVVEYSDGLISKEIVRMWEHIAHLLGLRASQAAHIVEATRTPNSGR</sequence>
<name>A0A419EPN7_9BACT</name>
<gene>
    <name evidence="5" type="ORF">C4532_18145</name>
</gene>
<dbReference type="GO" id="GO:0051536">
    <property type="term" value="F:iron-sulfur cluster binding"/>
    <property type="evidence" value="ECO:0007669"/>
    <property type="project" value="UniProtKB-KW"/>
</dbReference>
<evidence type="ECO:0000313" key="6">
    <source>
        <dbReference type="Proteomes" id="UP000285961"/>
    </source>
</evidence>
<dbReference type="InterPro" id="IPR002586">
    <property type="entry name" value="CobQ/CobB/MinD/ParA_Nub-bd_dom"/>
</dbReference>
<protein>
    <submittedName>
        <fullName evidence="5">(4Fe-4S)-binding protein</fullName>
    </submittedName>
</protein>
<evidence type="ECO:0000256" key="3">
    <source>
        <dbReference type="ARBA" id="ARBA00023014"/>
    </source>
</evidence>
<evidence type="ECO:0000313" key="5">
    <source>
        <dbReference type="EMBL" id="RJP64983.1"/>
    </source>
</evidence>
<dbReference type="GO" id="GO:0046872">
    <property type="term" value="F:metal ion binding"/>
    <property type="evidence" value="ECO:0007669"/>
    <property type="project" value="UniProtKB-KW"/>
</dbReference>
<feature type="domain" description="4Fe-4S ferredoxin-type" evidence="4">
    <location>
        <begin position="95"/>
        <end position="124"/>
    </location>
</feature>
<dbReference type="Gene3D" id="3.30.70.20">
    <property type="match status" value="1"/>
</dbReference>
<dbReference type="PROSITE" id="PS51379">
    <property type="entry name" value="4FE4S_FER_2"/>
    <property type="match status" value="2"/>
</dbReference>
<evidence type="ECO:0000259" key="4">
    <source>
        <dbReference type="PROSITE" id="PS51379"/>
    </source>
</evidence>
<dbReference type="Gene3D" id="3.40.50.300">
    <property type="entry name" value="P-loop containing nucleotide triphosphate hydrolases"/>
    <property type="match status" value="2"/>
</dbReference>